<evidence type="ECO:0000313" key="1">
    <source>
        <dbReference type="EMBL" id="KAJ2975653.1"/>
    </source>
</evidence>
<keyword evidence="2" id="KW-1185">Reference proteome</keyword>
<dbReference type="Proteomes" id="UP001144978">
    <property type="component" value="Unassembled WGS sequence"/>
</dbReference>
<name>A0ACC1NA38_9APHY</name>
<evidence type="ECO:0000313" key="2">
    <source>
        <dbReference type="Proteomes" id="UP001144978"/>
    </source>
</evidence>
<proteinExistence type="predicted"/>
<comment type="caution">
    <text evidence="1">The sequence shown here is derived from an EMBL/GenBank/DDBJ whole genome shotgun (WGS) entry which is preliminary data.</text>
</comment>
<protein>
    <submittedName>
        <fullName evidence="1">Uncharacterized protein</fullName>
    </submittedName>
</protein>
<dbReference type="EMBL" id="JANSHE010004670">
    <property type="protein sequence ID" value="KAJ2975653.1"/>
    <property type="molecule type" value="Genomic_DNA"/>
</dbReference>
<reference evidence="1" key="1">
    <citation type="submission" date="2022-08" db="EMBL/GenBank/DDBJ databases">
        <title>Genome Sequence of Pycnoporus sanguineus.</title>
        <authorList>
            <person name="Buettner E."/>
        </authorList>
    </citation>
    <scope>NUCLEOTIDE SEQUENCE</scope>
    <source>
        <strain evidence="1">CG-C14</strain>
    </source>
</reference>
<accession>A0ACC1NA38</accession>
<gene>
    <name evidence="1" type="ORF">NUW54_g11694</name>
</gene>
<organism evidence="1 2">
    <name type="scientific">Trametes sanguinea</name>
    <dbReference type="NCBI Taxonomy" id="158606"/>
    <lineage>
        <taxon>Eukaryota</taxon>
        <taxon>Fungi</taxon>
        <taxon>Dikarya</taxon>
        <taxon>Basidiomycota</taxon>
        <taxon>Agaricomycotina</taxon>
        <taxon>Agaricomycetes</taxon>
        <taxon>Polyporales</taxon>
        <taxon>Polyporaceae</taxon>
        <taxon>Trametes</taxon>
    </lineage>
</organism>
<sequence>MGFSPWVTDFGEPIYAPQDFDLNNKIKQAVDRDAMRCRLDACLLPQWLLRIPIIDRVLRRNQTRSR</sequence>